<protein>
    <submittedName>
        <fullName evidence="13">ABC transporter transmembrane</fullName>
        <ecNumber evidence="13">3.6.3.-</ecNumber>
    </submittedName>
</protein>
<keyword evidence="5 13" id="KW-0812">Transmembrane</keyword>
<dbReference type="GO" id="GO:0034040">
    <property type="term" value="F:ATPase-coupled lipid transmembrane transporter activity"/>
    <property type="evidence" value="ECO:0007669"/>
    <property type="project" value="TreeGrafter"/>
</dbReference>
<dbReference type="GO" id="GO:0005886">
    <property type="term" value="C:plasma membrane"/>
    <property type="evidence" value="ECO:0007669"/>
    <property type="project" value="UniProtKB-SubCell"/>
</dbReference>
<reference evidence="13 14" key="1">
    <citation type="journal article" date="2007" name="Genome Res.">
        <title>Genome characteristics of facultatively symbiotic Frankia sp. strains reflect host range and host plant biogeography.</title>
        <authorList>
            <person name="Normand P."/>
            <person name="Lapierre P."/>
            <person name="Tisa L.S."/>
            <person name="Gogarten J.P."/>
            <person name="Alloisio N."/>
            <person name="Bagnarol E."/>
            <person name="Bassi C.A."/>
            <person name="Berry A.M."/>
            <person name="Bickhart D.M."/>
            <person name="Choisne N."/>
            <person name="Couloux A."/>
            <person name="Cournoyer B."/>
            <person name="Cruveiller S."/>
            <person name="Daubin V."/>
            <person name="Demange N."/>
            <person name="Francino M.P."/>
            <person name="Goltsman E."/>
            <person name="Huang Y."/>
            <person name="Kopp O.R."/>
            <person name="Labarre L."/>
            <person name="Lapidus A."/>
            <person name="Lavire C."/>
            <person name="Marechal J."/>
            <person name="Martinez M."/>
            <person name="Mastronunzio J.E."/>
            <person name="Mullin B.C."/>
            <person name="Niemann J."/>
            <person name="Pujic P."/>
            <person name="Rawnsley T."/>
            <person name="Rouy Z."/>
            <person name="Schenowitz C."/>
            <person name="Sellstedt A."/>
            <person name="Tavares F."/>
            <person name="Tomkins J.P."/>
            <person name="Vallenet D."/>
            <person name="Valverde C."/>
            <person name="Wall L.G."/>
            <person name="Wang Y."/>
            <person name="Medigue C."/>
            <person name="Benson D.R."/>
        </authorList>
    </citation>
    <scope>NUCLEOTIDE SEQUENCE [LARGE SCALE GENOMIC DNA]</scope>
    <source>
        <strain evidence="14">DSM 45986 / CECT 9034 / ACN14a</strain>
    </source>
</reference>
<dbReference type="SUPFAM" id="SSF52540">
    <property type="entry name" value="P-loop containing nucleoside triphosphate hydrolases"/>
    <property type="match status" value="1"/>
</dbReference>
<comment type="subcellular location">
    <subcellularLocation>
        <location evidence="1">Cell membrane</location>
        <topology evidence="1">Multi-pass membrane protein</topology>
    </subcellularLocation>
</comment>
<gene>
    <name evidence="13" type="ordered locus">FRAAL4164</name>
</gene>
<keyword evidence="2" id="KW-0813">Transport</keyword>
<dbReference type="InterPro" id="IPR027417">
    <property type="entry name" value="P-loop_NTPase"/>
</dbReference>
<dbReference type="CDD" id="cd07346">
    <property type="entry name" value="ABC_6TM_exporters"/>
    <property type="match status" value="1"/>
</dbReference>
<evidence type="ECO:0000256" key="6">
    <source>
        <dbReference type="ARBA" id="ARBA00022741"/>
    </source>
</evidence>
<dbReference type="Pfam" id="PF00664">
    <property type="entry name" value="ABC_membrane"/>
    <property type="match status" value="1"/>
</dbReference>
<evidence type="ECO:0000259" key="11">
    <source>
        <dbReference type="PROSITE" id="PS50893"/>
    </source>
</evidence>
<evidence type="ECO:0000256" key="7">
    <source>
        <dbReference type="ARBA" id="ARBA00022840"/>
    </source>
</evidence>
<evidence type="ECO:0000256" key="8">
    <source>
        <dbReference type="ARBA" id="ARBA00022989"/>
    </source>
</evidence>
<feature type="domain" description="ABC transporter" evidence="11">
    <location>
        <begin position="362"/>
        <end position="596"/>
    </location>
</feature>
<evidence type="ECO:0000313" key="13">
    <source>
        <dbReference type="EMBL" id="CAJ62806.1"/>
    </source>
</evidence>
<keyword evidence="4" id="KW-0997">Cell inner membrane</keyword>
<evidence type="ECO:0000256" key="3">
    <source>
        <dbReference type="ARBA" id="ARBA00022475"/>
    </source>
</evidence>
<evidence type="ECO:0000259" key="12">
    <source>
        <dbReference type="PROSITE" id="PS50929"/>
    </source>
</evidence>
<proteinExistence type="predicted"/>
<organism evidence="13 14">
    <name type="scientific">Frankia alni (strain DSM 45986 / CECT 9034 / ACN14a)</name>
    <dbReference type="NCBI Taxonomy" id="326424"/>
    <lineage>
        <taxon>Bacteria</taxon>
        <taxon>Bacillati</taxon>
        <taxon>Actinomycetota</taxon>
        <taxon>Actinomycetes</taxon>
        <taxon>Frankiales</taxon>
        <taxon>Frankiaceae</taxon>
        <taxon>Frankia</taxon>
    </lineage>
</organism>
<dbReference type="AlphaFoldDB" id="Q0RI65"/>
<feature type="compositionally biased region" description="Low complexity" evidence="10">
    <location>
        <begin position="345"/>
        <end position="354"/>
    </location>
</feature>
<dbReference type="InterPro" id="IPR039421">
    <property type="entry name" value="Type_1_exporter"/>
</dbReference>
<name>Q0RI65_FRAAA</name>
<evidence type="ECO:0000256" key="10">
    <source>
        <dbReference type="SAM" id="MobiDB-lite"/>
    </source>
</evidence>
<keyword evidence="13" id="KW-0378">Hydrolase</keyword>
<dbReference type="eggNOG" id="COG1132">
    <property type="taxonomic scope" value="Bacteria"/>
</dbReference>
<keyword evidence="14" id="KW-1185">Reference proteome</keyword>
<dbReference type="InterPro" id="IPR003439">
    <property type="entry name" value="ABC_transporter-like_ATP-bd"/>
</dbReference>
<evidence type="ECO:0000256" key="5">
    <source>
        <dbReference type="ARBA" id="ARBA00022692"/>
    </source>
</evidence>
<feature type="domain" description="ABC transmembrane type-1" evidence="12">
    <location>
        <begin position="37"/>
        <end position="318"/>
    </location>
</feature>
<accession>Q0RI65</accession>
<dbReference type="SMART" id="SM00382">
    <property type="entry name" value="AAA"/>
    <property type="match status" value="1"/>
</dbReference>
<dbReference type="STRING" id="326424.FRAAL4164"/>
<dbReference type="SUPFAM" id="SSF90123">
    <property type="entry name" value="ABC transporter transmembrane region"/>
    <property type="match status" value="1"/>
</dbReference>
<keyword evidence="3" id="KW-1003">Cell membrane</keyword>
<dbReference type="PANTHER" id="PTHR24221:SF654">
    <property type="entry name" value="ATP-BINDING CASSETTE SUB-FAMILY B MEMBER 6"/>
    <property type="match status" value="1"/>
</dbReference>
<dbReference type="GO" id="GO:0005524">
    <property type="term" value="F:ATP binding"/>
    <property type="evidence" value="ECO:0007669"/>
    <property type="project" value="UniProtKB-KW"/>
</dbReference>
<dbReference type="EMBL" id="CT573213">
    <property type="protein sequence ID" value="CAJ62806.1"/>
    <property type="molecule type" value="Genomic_DNA"/>
</dbReference>
<dbReference type="InterPro" id="IPR036640">
    <property type="entry name" value="ABC1_TM_sf"/>
</dbReference>
<dbReference type="EC" id="3.6.3.-" evidence="13"/>
<evidence type="ECO:0000256" key="2">
    <source>
        <dbReference type="ARBA" id="ARBA00022448"/>
    </source>
</evidence>
<dbReference type="InterPro" id="IPR003593">
    <property type="entry name" value="AAA+_ATPase"/>
</dbReference>
<dbReference type="Gene3D" id="1.20.1560.10">
    <property type="entry name" value="ABC transporter type 1, transmembrane domain"/>
    <property type="match status" value="1"/>
</dbReference>
<keyword evidence="7" id="KW-0067">ATP-binding</keyword>
<keyword evidence="6" id="KW-0547">Nucleotide-binding</keyword>
<evidence type="ECO:0000256" key="1">
    <source>
        <dbReference type="ARBA" id="ARBA00004651"/>
    </source>
</evidence>
<dbReference type="Gene3D" id="3.40.50.300">
    <property type="entry name" value="P-loop containing nucleotide triphosphate hydrolases"/>
    <property type="match status" value="1"/>
</dbReference>
<dbReference type="PROSITE" id="PS50893">
    <property type="entry name" value="ABC_TRANSPORTER_2"/>
    <property type="match status" value="1"/>
</dbReference>
<dbReference type="GO" id="GO:0016887">
    <property type="term" value="F:ATP hydrolysis activity"/>
    <property type="evidence" value="ECO:0007669"/>
    <property type="project" value="InterPro"/>
</dbReference>
<dbReference type="FunFam" id="3.40.50.300:FF:001001">
    <property type="entry name" value="Multidrug ABC transporter ATP-binding protein"/>
    <property type="match status" value="1"/>
</dbReference>
<dbReference type="InterPro" id="IPR011527">
    <property type="entry name" value="ABC1_TM_dom"/>
</dbReference>
<dbReference type="Proteomes" id="UP000000657">
    <property type="component" value="Chromosome"/>
</dbReference>
<sequence length="602" mass="61294">MPAGEPLPDAGLLPVADARTTRAAVRVLLAAHRARAAFAAVCLLAAAACSLAAAPLLGRIVDLAADGDASGLTRPVLLLAGAAIGQGALAYAGMAAVARLGEEVLATTRETFVDRALDLPLERIERGGSGDLTSRVTEDIAMVSEAVRGAVPEFVQSALIIALTLAGLTALDWRFAVAALVALPIQALTARWYVQRSGPIYGARRRAAGGEQQQLLETVGGAATVRAFGLAGAHVDQVERRIDRSISATVALTRLHTRFFGRLNIAEAVGLSAVLVTGFLLVDDGAVTIGAASAAALYFANLFGPVNSALFLLDTLQSATASLARIVGVTDLPAPPRPPDPVTSAGADSPADLDAAPADGSLAVRDLRYTYLPGQEVLHGVSFDVPAGGSVALVGGSGGGKTTLAKLLAGVHAPSAGTIRVGGSGGTGTDPVTLRATVALVTQEVHVFAGTLAEDLRLAATRASETELWNALAAAGAADWVGALPDGLDTVVGDGGLALDPARAQHLALARLQLADPAVAILDEATAEAGSSGARQLEAAAQRVLAGRTSVVVAHRLSQAADADLILVLDDGHVVERGSHEDLLAASGRYAQLWRTWSAHRC</sequence>
<dbReference type="Pfam" id="PF00005">
    <property type="entry name" value="ABC_tran"/>
    <property type="match status" value="1"/>
</dbReference>
<evidence type="ECO:0000256" key="4">
    <source>
        <dbReference type="ARBA" id="ARBA00022519"/>
    </source>
</evidence>
<dbReference type="HOGENOM" id="CLU_000604_84_9_11"/>
<keyword evidence="9" id="KW-0472">Membrane</keyword>
<dbReference type="PANTHER" id="PTHR24221">
    <property type="entry name" value="ATP-BINDING CASSETTE SUB-FAMILY B"/>
    <property type="match status" value="1"/>
</dbReference>
<keyword evidence="8" id="KW-1133">Transmembrane helix</keyword>
<evidence type="ECO:0000313" key="14">
    <source>
        <dbReference type="Proteomes" id="UP000000657"/>
    </source>
</evidence>
<dbReference type="GO" id="GO:0140359">
    <property type="term" value="F:ABC-type transporter activity"/>
    <property type="evidence" value="ECO:0007669"/>
    <property type="project" value="InterPro"/>
</dbReference>
<dbReference type="PROSITE" id="PS50929">
    <property type="entry name" value="ABC_TM1F"/>
    <property type="match status" value="1"/>
</dbReference>
<evidence type="ECO:0000256" key="9">
    <source>
        <dbReference type="ARBA" id="ARBA00023136"/>
    </source>
</evidence>
<feature type="region of interest" description="Disordered" evidence="10">
    <location>
        <begin position="330"/>
        <end position="354"/>
    </location>
</feature>
<dbReference type="KEGG" id="fal:FRAAL4164"/>